<evidence type="ECO:0000256" key="2">
    <source>
        <dbReference type="SAM" id="Phobius"/>
    </source>
</evidence>
<keyword evidence="2" id="KW-0812">Transmembrane</keyword>
<sequence length="163" mass="18410">MPYWIRIIRYMGSNCLALTFIVVVVVLIPMTKNGVRILLFEGPQLFHHVICPALSVISFGLFEDGKPTHKDALFAALPTLVYAIVTVILNYAKLLDGPYPFLKVYEQSIFASIFWFISIVGISYVLAYLIKLLTKFKGENAKKDDNNTDTNNNTKITEAEEMV</sequence>
<feature type="transmembrane region" description="Helical" evidence="2">
    <location>
        <begin position="112"/>
        <end position="133"/>
    </location>
</feature>
<accession>A0A1Y1VFS1</accession>
<feature type="transmembrane region" description="Helical" evidence="2">
    <location>
        <begin position="7"/>
        <end position="30"/>
    </location>
</feature>
<dbReference type="AlphaFoldDB" id="A0A1Y1VFS1"/>
<evidence type="ECO:0000256" key="1">
    <source>
        <dbReference type="SAM" id="MobiDB-lite"/>
    </source>
</evidence>
<reference evidence="3 4" key="2">
    <citation type="submission" date="2016-08" db="EMBL/GenBank/DDBJ databases">
        <title>Pervasive Adenine N6-methylation of Active Genes in Fungi.</title>
        <authorList>
            <consortium name="DOE Joint Genome Institute"/>
            <person name="Mondo S.J."/>
            <person name="Dannebaum R.O."/>
            <person name="Kuo R.C."/>
            <person name="Labutti K."/>
            <person name="Haridas S."/>
            <person name="Kuo A."/>
            <person name="Salamov A."/>
            <person name="Ahrendt S.R."/>
            <person name="Lipzen A."/>
            <person name="Sullivan W."/>
            <person name="Andreopoulos W.B."/>
            <person name="Clum A."/>
            <person name="Lindquist E."/>
            <person name="Daum C."/>
            <person name="Ramamoorthy G.K."/>
            <person name="Gryganskyi A."/>
            <person name="Culley D."/>
            <person name="Magnuson J.K."/>
            <person name="James T.Y."/>
            <person name="O'Malley M.A."/>
            <person name="Stajich J.E."/>
            <person name="Spatafora J.W."/>
            <person name="Visel A."/>
            <person name="Grigoriev I.V."/>
        </authorList>
    </citation>
    <scope>NUCLEOTIDE SEQUENCE [LARGE SCALE GENOMIC DNA]</scope>
    <source>
        <strain evidence="4">finn</strain>
    </source>
</reference>
<evidence type="ECO:0000313" key="4">
    <source>
        <dbReference type="Proteomes" id="UP000193719"/>
    </source>
</evidence>
<feature type="transmembrane region" description="Helical" evidence="2">
    <location>
        <begin position="45"/>
        <end position="62"/>
    </location>
</feature>
<reference evidence="3 4" key="1">
    <citation type="submission" date="2016-08" db="EMBL/GenBank/DDBJ databases">
        <title>Genomes of anaerobic fungi encode conserved fungal cellulosomes for biomass hydrolysis.</title>
        <authorList>
            <consortium name="DOE Joint Genome Institute"/>
            <person name="Haitjema C.H."/>
            <person name="Gilmore S.P."/>
            <person name="Henske J.K."/>
            <person name="Solomon K.V."/>
            <person name="De Groot R."/>
            <person name="Kuo A."/>
            <person name="Mondo S.J."/>
            <person name="Salamov A.A."/>
            <person name="Labutti K."/>
            <person name="Zhao Z."/>
            <person name="Chiniquy J."/>
            <person name="Barry K."/>
            <person name="Brewer H.M."/>
            <person name="Purvine S.O."/>
            <person name="Wright A.T."/>
            <person name="Boxma B."/>
            <person name="Van Alen T."/>
            <person name="Hackstein J.H."/>
            <person name="Baker S.E."/>
            <person name="Grigoriev I.V."/>
            <person name="O'Malley M.A."/>
        </authorList>
    </citation>
    <scope>NUCLEOTIDE SEQUENCE [LARGE SCALE GENOMIC DNA]</scope>
    <source>
        <strain evidence="4">finn</strain>
    </source>
</reference>
<protein>
    <submittedName>
        <fullName evidence="3">Uncharacterized protein</fullName>
    </submittedName>
</protein>
<comment type="caution">
    <text evidence="3">The sequence shown here is derived from an EMBL/GenBank/DDBJ whole genome shotgun (WGS) entry which is preliminary data.</text>
</comment>
<keyword evidence="4" id="KW-1185">Reference proteome</keyword>
<dbReference type="EMBL" id="MCFH01000012">
    <property type="protein sequence ID" value="ORX53801.1"/>
    <property type="molecule type" value="Genomic_DNA"/>
</dbReference>
<name>A0A1Y1VFS1_9FUNG</name>
<gene>
    <name evidence="3" type="ORF">BCR36DRAFT_582059</name>
</gene>
<feature type="region of interest" description="Disordered" evidence="1">
    <location>
        <begin position="143"/>
        <end position="163"/>
    </location>
</feature>
<feature type="transmembrane region" description="Helical" evidence="2">
    <location>
        <begin position="74"/>
        <end position="92"/>
    </location>
</feature>
<dbReference type="Proteomes" id="UP000193719">
    <property type="component" value="Unassembled WGS sequence"/>
</dbReference>
<keyword evidence="2" id="KW-0472">Membrane</keyword>
<evidence type="ECO:0000313" key="3">
    <source>
        <dbReference type="EMBL" id="ORX53801.1"/>
    </source>
</evidence>
<dbReference type="OrthoDB" id="10419688at2759"/>
<organism evidence="3 4">
    <name type="scientific">Piromyces finnis</name>
    <dbReference type="NCBI Taxonomy" id="1754191"/>
    <lineage>
        <taxon>Eukaryota</taxon>
        <taxon>Fungi</taxon>
        <taxon>Fungi incertae sedis</taxon>
        <taxon>Chytridiomycota</taxon>
        <taxon>Chytridiomycota incertae sedis</taxon>
        <taxon>Neocallimastigomycetes</taxon>
        <taxon>Neocallimastigales</taxon>
        <taxon>Neocallimastigaceae</taxon>
        <taxon>Piromyces</taxon>
    </lineage>
</organism>
<proteinExistence type="predicted"/>
<keyword evidence="2" id="KW-1133">Transmembrane helix</keyword>